<dbReference type="SUPFAM" id="SSF110296">
    <property type="entry name" value="Oligoxyloglucan reducing end-specific cellobiohydrolase"/>
    <property type="match status" value="1"/>
</dbReference>
<dbReference type="Gene3D" id="2.130.10.10">
    <property type="entry name" value="YVTN repeat-like/Quinoprotein amine dehydrogenase"/>
    <property type="match status" value="1"/>
</dbReference>
<organism evidence="1 2">
    <name type="scientific">Candidatus Falkowbacteria bacterium CG10_big_fil_rev_8_21_14_0_10_37_14</name>
    <dbReference type="NCBI Taxonomy" id="1974561"/>
    <lineage>
        <taxon>Bacteria</taxon>
        <taxon>Candidatus Falkowiibacteriota</taxon>
    </lineage>
</organism>
<name>A0A2M6WT63_9BACT</name>
<proteinExistence type="predicted"/>
<evidence type="ECO:0008006" key="3">
    <source>
        <dbReference type="Google" id="ProtNLM"/>
    </source>
</evidence>
<accession>A0A2M6WT63</accession>
<evidence type="ECO:0000313" key="1">
    <source>
        <dbReference type="EMBL" id="PIT95968.1"/>
    </source>
</evidence>
<reference evidence="2" key="1">
    <citation type="submission" date="2017-09" db="EMBL/GenBank/DDBJ databases">
        <title>Depth-based differentiation of microbial function through sediment-hosted aquifers and enrichment of novel symbionts in the deep terrestrial subsurface.</title>
        <authorList>
            <person name="Probst A.J."/>
            <person name="Ladd B."/>
            <person name="Jarett J.K."/>
            <person name="Geller-Mcgrath D.E."/>
            <person name="Sieber C.M.K."/>
            <person name="Emerson J.B."/>
            <person name="Anantharaman K."/>
            <person name="Thomas B.C."/>
            <person name="Malmstrom R."/>
            <person name="Stieglmeier M."/>
            <person name="Klingl A."/>
            <person name="Woyke T."/>
            <person name="Ryan C.M."/>
            <person name="Banfield J.F."/>
        </authorList>
    </citation>
    <scope>NUCLEOTIDE SEQUENCE [LARGE SCALE GENOMIC DNA]</scope>
</reference>
<dbReference type="AlphaFoldDB" id="A0A2M6WT63"/>
<comment type="caution">
    <text evidence="1">The sequence shown here is derived from an EMBL/GenBank/DDBJ whole genome shotgun (WGS) entry which is preliminary data.</text>
</comment>
<sequence>MVQKFYYVVNGTKPQLSTDYGSSWRSLTSSANSCSSGLRLYISDDGLILASSAGFISRDGGTTWSKASVTRINSMSRDGSVVIGSDFNGNVYIITYDGSTAAKQLIFTNPELVYTANSNLVNCAVISGDGSKLLIAAPGGYVYTATPN</sequence>
<dbReference type="Proteomes" id="UP000228533">
    <property type="component" value="Unassembled WGS sequence"/>
</dbReference>
<dbReference type="EMBL" id="PFAM01000016">
    <property type="protein sequence ID" value="PIT95968.1"/>
    <property type="molecule type" value="Genomic_DNA"/>
</dbReference>
<gene>
    <name evidence="1" type="ORF">COT94_02875</name>
</gene>
<evidence type="ECO:0000313" key="2">
    <source>
        <dbReference type="Proteomes" id="UP000228533"/>
    </source>
</evidence>
<protein>
    <recommendedName>
        <fullName evidence="3">Photosynthesis system II assembly factor Ycf48/Hcf136-like domain-containing protein</fullName>
    </recommendedName>
</protein>
<dbReference type="InterPro" id="IPR015943">
    <property type="entry name" value="WD40/YVTN_repeat-like_dom_sf"/>
</dbReference>